<dbReference type="AlphaFoldDB" id="A0A225D2M5"/>
<comment type="caution">
    <text evidence="3">The sequence shown here is derived from an EMBL/GenBank/DDBJ whole genome shotgun (WGS) entry which is preliminary data.</text>
</comment>
<keyword evidence="4" id="KW-1185">Reference proteome</keyword>
<feature type="domain" description="Thioredoxin" evidence="2">
    <location>
        <begin position="1"/>
        <end position="172"/>
    </location>
</feature>
<evidence type="ECO:0000259" key="2">
    <source>
        <dbReference type="PROSITE" id="PS51352"/>
    </source>
</evidence>
<dbReference type="PANTHER" id="PTHR13887">
    <property type="entry name" value="GLUTATHIONE S-TRANSFERASE KAPPA"/>
    <property type="match status" value="1"/>
</dbReference>
<reference evidence="4" key="1">
    <citation type="submission" date="2017-06" db="EMBL/GenBank/DDBJ databases">
        <title>Genome analysis of Fimbriiglobus ruber SP5, the first member of the order Planctomycetales with confirmed chitinolytic capability.</title>
        <authorList>
            <person name="Ravin N.V."/>
            <person name="Rakitin A.L."/>
            <person name="Ivanova A.A."/>
            <person name="Beletsky A.V."/>
            <person name="Kulichevskaya I.S."/>
            <person name="Mardanov A.V."/>
            <person name="Dedysh S.N."/>
        </authorList>
    </citation>
    <scope>NUCLEOTIDE SEQUENCE [LARGE SCALE GENOMIC DNA]</scope>
    <source>
        <strain evidence="4">SP5</strain>
    </source>
</reference>
<organism evidence="3 4">
    <name type="scientific">Fimbriiglobus ruber</name>
    <dbReference type="NCBI Taxonomy" id="1908690"/>
    <lineage>
        <taxon>Bacteria</taxon>
        <taxon>Pseudomonadati</taxon>
        <taxon>Planctomycetota</taxon>
        <taxon>Planctomycetia</taxon>
        <taxon>Gemmatales</taxon>
        <taxon>Gemmataceae</taxon>
        <taxon>Fimbriiglobus</taxon>
    </lineage>
</organism>
<dbReference type="OrthoDB" id="9808135at2"/>
<dbReference type="InterPro" id="IPR013766">
    <property type="entry name" value="Thioredoxin_domain"/>
</dbReference>
<accession>A0A225D2M5</accession>
<dbReference type="EMBL" id="NIDE01000017">
    <property type="protein sequence ID" value="OWK35840.1"/>
    <property type="molecule type" value="Genomic_DNA"/>
</dbReference>
<dbReference type="Pfam" id="PF13462">
    <property type="entry name" value="Thioredoxin_4"/>
    <property type="match status" value="1"/>
</dbReference>
<gene>
    <name evidence="3" type="ORF">FRUB_08403</name>
</gene>
<name>A0A225D2M5_9BACT</name>
<dbReference type="Proteomes" id="UP000214646">
    <property type="component" value="Unassembled WGS sequence"/>
</dbReference>
<dbReference type="InterPro" id="IPR036249">
    <property type="entry name" value="Thioredoxin-like_sf"/>
</dbReference>
<comment type="similarity">
    <text evidence="1">Belongs to the thioredoxin family. DsbA subfamily.</text>
</comment>
<evidence type="ECO:0000313" key="4">
    <source>
        <dbReference type="Proteomes" id="UP000214646"/>
    </source>
</evidence>
<protein>
    <submittedName>
        <fullName evidence="3">Periplasmic thiol:disulfide interchange protein DsbA</fullName>
    </submittedName>
</protein>
<evidence type="ECO:0000256" key="1">
    <source>
        <dbReference type="ARBA" id="ARBA00005791"/>
    </source>
</evidence>
<dbReference type="RefSeq" id="WP_088258947.1">
    <property type="nucleotide sequence ID" value="NZ_NIDE01000017.1"/>
</dbReference>
<evidence type="ECO:0000313" key="3">
    <source>
        <dbReference type="EMBL" id="OWK35840.1"/>
    </source>
</evidence>
<dbReference type="PANTHER" id="PTHR13887:SF55">
    <property type="entry name" value="SLR0313 PROTEIN"/>
    <property type="match status" value="1"/>
</dbReference>
<dbReference type="InterPro" id="IPR012336">
    <property type="entry name" value="Thioredoxin-like_fold"/>
</dbReference>
<dbReference type="PROSITE" id="PS51352">
    <property type="entry name" value="THIOREDOXIN_2"/>
    <property type="match status" value="1"/>
</dbReference>
<proteinExistence type="inferred from homology"/>
<dbReference type="Gene3D" id="3.40.30.10">
    <property type="entry name" value="Glutaredoxin"/>
    <property type="match status" value="1"/>
</dbReference>
<dbReference type="SUPFAM" id="SSF52833">
    <property type="entry name" value="Thioredoxin-like"/>
    <property type="match status" value="1"/>
</dbReference>
<sequence length="172" mass="18989">MLKNPVTADDHIQGDPNAPVVLVEYGDYECPHCGHAHPIVKRVQKHFGDQLGFVFRNFPLNEAHPHAQIAAETAEFAGLHGLFWEMHDQIFENQSMLSRSALLAMAESLGLPSAELDAALTSHQHAARVRHDFMGGVHSGVNGTPTFFINGQRHDGPFEFEDLVAAIEARFT</sequence>